<evidence type="ECO:0000313" key="10">
    <source>
        <dbReference type="EMBL" id="GAA4145038.1"/>
    </source>
</evidence>
<keyword evidence="7" id="KW-0653">Protein transport</keyword>
<evidence type="ECO:0000256" key="8">
    <source>
        <dbReference type="SAM" id="MobiDB-lite"/>
    </source>
</evidence>
<reference evidence="11" key="1">
    <citation type="journal article" date="2019" name="Int. J. Syst. Evol. Microbiol.">
        <title>The Global Catalogue of Microorganisms (GCM) 10K type strain sequencing project: providing services to taxonomists for standard genome sequencing and annotation.</title>
        <authorList>
            <consortium name="The Broad Institute Genomics Platform"/>
            <consortium name="The Broad Institute Genome Sequencing Center for Infectious Disease"/>
            <person name="Wu L."/>
            <person name="Ma J."/>
        </authorList>
    </citation>
    <scope>NUCLEOTIDE SEQUENCE [LARGE SCALE GENOMIC DNA]</scope>
    <source>
        <strain evidence="11">JCM 16704</strain>
    </source>
</reference>
<sequence>MAELNQDSGGGKKGGKVRSKKNGGRVDLTAMVDLAFLLITFFMLTTSLSKPQAMDIAFPDKNKDISEQNPDLEIADNRSITLLLGSDNKIVWYYGQLAKPITPPTVVDYSKEGIRKVLIEKKAQVPAATGGKDLIVVIRPSDESVHLNVVDILDEMKIVDIKRYMISKIKPEEIQVLKDNNAYTVK</sequence>
<organism evidence="10 11">
    <name type="scientific">Sphingobacterium kyonggiense</name>
    <dbReference type="NCBI Taxonomy" id="714075"/>
    <lineage>
        <taxon>Bacteria</taxon>
        <taxon>Pseudomonadati</taxon>
        <taxon>Bacteroidota</taxon>
        <taxon>Sphingobacteriia</taxon>
        <taxon>Sphingobacteriales</taxon>
        <taxon>Sphingobacteriaceae</taxon>
        <taxon>Sphingobacterium</taxon>
    </lineage>
</organism>
<keyword evidence="7" id="KW-0813">Transport</keyword>
<keyword evidence="3" id="KW-1003">Cell membrane</keyword>
<comment type="similarity">
    <text evidence="2 7">Belongs to the ExbD/TolR family.</text>
</comment>
<keyword evidence="4 7" id="KW-0812">Transmembrane</keyword>
<comment type="caution">
    <text evidence="10">The sequence shown here is derived from an EMBL/GenBank/DDBJ whole genome shotgun (WGS) entry which is preliminary data.</text>
</comment>
<dbReference type="Pfam" id="PF02472">
    <property type="entry name" value="ExbD"/>
    <property type="match status" value="1"/>
</dbReference>
<dbReference type="EMBL" id="BAAAZI010000011">
    <property type="protein sequence ID" value="GAA4145038.1"/>
    <property type="molecule type" value="Genomic_DNA"/>
</dbReference>
<keyword evidence="5 9" id="KW-1133">Transmembrane helix</keyword>
<evidence type="ECO:0000256" key="1">
    <source>
        <dbReference type="ARBA" id="ARBA00004162"/>
    </source>
</evidence>
<feature type="region of interest" description="Disordered" evidence="8">
    <location>
        <begin position="1"/>
        <end position="21"/>
    </location>
</feature>
<keyword evidence="11" id="KW-1185">Reference proteome</keyword>
<dbReference type="PANTHER" id="PTHR30558">
    <property type="entry name" value="EXBD MEMBRANE COMPONENT OF PMF-DRIVEN MACROMOLECULE IMPORT SYSTEM"/>
    <property type="match status" value="1"/>
</dbReference>
<evidence type="ECO:0000256" key="7">
    <source>
        <dbReference type="RuleBase" id="RU003879"/>
    </source>
</evidence>
<protein>
    <submittedName>
        <fullName evidence="10">Biopolymer transporter ExbD</fullName>
    </submittedName>
</protein>
<evidence type="ECO:0000256" key="2">
    <source>
        <dbReference type="ARBA" id="ARBA00005811"/>
    </source>
</evidence>
<dbReference type="Proteomes" id="UP001500101">
    <property type="component" value="Unassembled WGS sequence"/>
</dbReference>
<feature type="transmembrane region" description="Helical" evidence="9">
    <location>
        <begin position="26"/>
        <end position="44"/>
    </location>
</feature>
<comment type="subcellular location">
    <subcellularLocation>
        <location evidence="1">Cell membrane</location>
        <topology evidence="1">Single-pass membrane protein</topology>
    </subcellularLocation>
    <subcellularLocation>
        <location evidence="7">Cell membrane</location>
        <topology evidence="7">Single-pass type II membrane protein</topology>
    </subcellularLocation>
</comment>
<dbReference type="RefSeq" id="WP_344675467.1">
    <property type="nucleotide sequence ID" value="NZ_BAAAZI010000011.1"/>
</dbReference>
<dbReference type="PANTHER" id="PTHR30558:SF3">
    <property type="entry name" value="BIOPOLYMER TRANSPORT PROTEIN EXBD-RELATED"/>
    <property type="match status" value="1"/>
</dbReference>
<evidence type="ECO:0000256" key="4">
    <source>
        <dbReference type="ARBA" id="ARBA00022692"/>
    </source>
</evidence>
<name>A0ABP7Z0Y4_9SPHI</name>
<evidence type="ECO:0000256" key="5">
    <source>
        <dbReference type="ARBA" id="ARBA00022989"/>
    </source>
</evidence>
<dbReference type="InterPro" id="IPR003400">
    <property type="entry name" value="ExbD"/>
</dbReference>
<gene>
    <name evidence="10" type="ORF">GCM10022216_28670</name>
</gene>
<accession>A0ABP7Z0Y4</accession>
<evidence type="ECO:0000256" key="6">
    <source>
        <dbReference type="ARBA" id="ARBA00023136"/>
    </source>
</evidence>
<evidence type="ECO:0000256" key="3">
    <source>
        <dbReference type="ARBA" id="ARBA00022475"/>
    </source>
</evidence>
<proteinExistence type="inferred from homology"/>
<evidence type="ECO:0000313" key="11">
    <source>
        <dbReference type="Proteomes" id="UP001500101"/>
    </source>
</evidence>
<keyword evidence="6 9" id="KW-0472">Membrane</keyword>
<evidence type="ECO:0000256" key="9">
    <source>
        <dbReference type="SAM" id="Phobius"/>
    </source>
</evidence>